<evidence type="ECO:0000313" key="3">
    <source>
        <dbReference type="Proteomes" id="UP000231279"/>
    </source>
</evidence>
<dbReference type="OrthoDB" id="1678883at2759"/>
<dbReference type="PANTHER" id="PTHR34287">
    <property type="entry name" value="OS06G0551500 PROTEIN-RELATED"/>
    <property type="match status" value="1"/>
</dbReference>
<comment type="caution">
    <text evidence="2">The sequence shown here is derived from an EMBL/GenBank/DDBJ whole genome shotgun (WGS) entry which is preliminary data.</text>
</comment>
<accession>A0A2G9GH57</accession>
<reference evidence="3" key="1">
    <citation type="journal article" date="2018" name="Gigascience">
        <title>Genome assembly of the Pink Ipe (Handroanthus impetiginosus, Bignoniaceae), a highly valued, ecologically keystone Neotropical timber forest tree.</title>
        <authorList>
            <person name="Silva-Junior O.B."/>
            <person name="Grattapaglia D."/>
            <person name="Novaes E."/>
            <person name="Collevatti R.G."/>
        </authorList>
    </citation>
    <scope>NUCLEOTIDE SEQUENCE [LARGE SCALE GENOMIC DNA]</scope>
    <source>
        <strain evidence="3">cv. UFG-1</strain>
    </source>
</reference>
<evidence type="ECO:0000313" key="2">
    <source>
        <dbReference type="EMBL" id="PIN04619.1"/>
    </source>
</evidence>
<protein>
    <submittedName>
        <fullName evidence="2">Uncharacterized protein</fullName>
    </submittedName>
</protein>
<dbReference type="Proteomes" id="UP000231279">
    <property type="component" value="Unassembled WGS sequence"/>
</dbReference>
<feature type="region of interest" description="Disordered" evidence="1">
    <location>
        <begin position="149"/>
        <end position="171"/>
    </location>
</feature>
<organism evidence="2 3">
    <name type="scientific">Handroanthus impetiginosus</name>
    <dbReference type="NCBI Taxonomy" id="429701"/>
    <lineage>
        <taxon>Eukaryota</taxon>
        <taxon>Viridiplantae</taxon>
        <taxon>Streptophyta</taxon>
        <taxon>Embryophyta</taxon>
        <taxon>Tracheophyta</taxon>
        <taxon>Spermatophyta</taxon>
        <taxon>Magnoliopsida</taxon>
        <taxon>eudicotyledons</taxon>
        <taxon>Gunneridae</taxon>
        <taxon>Pentapetalae</taxon>
        <taxon>asterids</taxon>
        <taxon>lamiids</taxon>
        <taxon>Lamiales</taxon>
        <taxon>Bignoniaceae</taxon>
        <taxon>Crescentiina</taxon>
        <taxon>Tabebuia alliance</taxon>
        <taxon>Handroanthus</taxon>
    </lineage>
</organism>
<dbReference type="EMBL" id="NKXS01005071">
    <property type="protein sequence ID" value="PIN04619.1"/>
    <property type="molecule type" value="Genomic_DNA"/>
</dbReference>
<keyword evidence="3" id="KW-1185">Reference proteome</keyword>
<evidence type="ECO:0000256" key="1">
    <source>
        <dbReference type="SAM" id="MobiDB-lite"/>
    </source>
</evidence>
<gene>
    <name evidence="2" type="ORF">CDL12_22845</name>
</gene>
<feature type="compositionally biased region" description="Low complexity" evidence="1">
    <location>
        <begin position="121"/>
        <end position="136"/>
    </location>
</feature>
<dbReference type="STRING" id="429701.A0A2G9GH57"/>
<name>A0A2G9GH57_9LAMI</name>
<dbReference type="PANTHER" id="PTHR34287:SF4">
    <property type="entry name" value="OS04G0504200 PROTEIN"/>
    <property type="match status" value="1"/>
</dbReference>
<proteinExistence type="predicted"/>
<sequence length="171" mass="19205">MSLISPDEAPFQLTMVIEYLESSMSKDLLCKFPDNSAFDFDYTQSSIWSPLMPRPPPHSAARGLELSRKLSYDGNGEIGLLENVKTVAARIKRRFSDAVSDNCISRCCKMKRKKRRSFGFSPVGSSRRLSSSSPSPKVWAEVIKAAAKHFKKRKNKKKDPVGAFRSLQSLD</sequence>
<dbReference type="AlphaFoldDB" id="A0A2G9GH57"/>
<feature type="region of interest" description="Disordered" evidence="1">
    <location>
        <begin position="118"/>
        <end position="137"/>
    </location>
</feature>